<organism evidence="1 2">
    <name type="scientific">Anncaliia algerae PRA339</name>
    <dbReference type="NCBI Taxonomy" id="1288291"/>
    <lineage>
        <taxon>Eukaryota</taxon>
        <taxon>Fungi</taxon>
        <taxon>Fungi incertae sedis</taxon>
        <taxon>Microsporidia</taxon>
        <taxon>Tubulinosematoidea</taxon>
        <taxon>Tubulinosematidae</taxon>
        <taxon>Anncaliia</taxon>
    </lineage>
</organism>
<name>A0A059F5B5_9MICR</name>
<reference evidence="2" key="1">
    <citation type="submission" date="2013-02" db="EMBL/GenBank/DDBJ databases">
        <authorList>
            <consortium name="The Broad Institute Genome Sequencing Platform"/>
            <person name="Cuomo C."/>
            <person name="Becnel J."/>
            <person name="Sanscrainte N."/>
            <person name="Walker B."/>
            <person name="Young S.K."/>
            <person name="Zeng Q."/>
            <person name="Gargeya S."/>
            <person name="Fitzgerald M."/>
            <person name="Haas B."/>
            <person name="Abouelleil A."/>
            <person name="Alvarado L."/>
            <person name="Arachchi H.M."/>
            <person name="Berlin A.M."/>
            <person name="Chapman S.B."/>
            <person name="Dewar J."/>
            <person name="Goldberg J."/>
            <person name="Griggs A."/>
            <person name="Gujja S."/>
            <person name="Hansen M."/>
            <person name="Howarth C."/>
            <person name="Imamovic A."/>
            <person name="Larimer J."/>
            <person name="McCowan C."/>
            <person name="Murphy C."/>
            <person name="Neiman D."/>
            <person name="Pearson M."/>
            <person name="Priest M."/>
            <person name="Roberts A."/>
            <person name="Saif S."/>
            <person name="Shea T."/>
            <person name="Sisk P."/>
            <person name="Sykes S."/>
            <person name="Wortman J."/>
            <person name="Nusbaum C."/>
            <person name="Birren B."/>
        </authorList>
    </citation>
    <scope>NUCLEOTIDE SEQUENCE [LARGE SCALE GENOMIC DNA]</scope>
    <source>
        <strain evidence="2">PRA339</strain>
    </source>
</reference>
<evidence type="ECO:0008006" key="3">
    <source>
        <dbReference type="Google" id="ProtNLM"/>
    </source>
</evidence>
<dbReference type="OrthoDB" id="2195552at2759"/>
<proteinExistence type="predicted"/>
<dbReference type="VEuPathDB" id="MicrosporidiaDB:H312_00452"/>
<dbReference type="HOGENOM" id="CLU_044348_9_1_1"/>
<reference evidence="1 2" key="2">
    <citation type="submission" date="2014-03" db="EMBL/GenBank/DDBJ databases">
        <title>The Genome Sequence of Anncaliia algerae insect isolate PRA339.</title>
        <authorList>
            <consortium name="The Broad Institute Genome Sequencing Platform"/>
            <consortium name="The Broad Institute Genome Sequencing Center for Infectious Disease"/>
            <person name="Cuomo C."/>
            <person name="Becnel J."/>
            <person name="Sanscrainte N."/>
            <person name="Walker B."/>
            <person name="Young S.K."/>
            <person name="Zeng Q."/>
            <person name="Gargeya S."/>
            <person name="Fitzgerald M."/>
            <person name="Haas B."/>
            <person name="Abouelleil A."/>
            <person name="Alvarado L."/>
            <person name="Arachchi H.M."/>
            <person name="Berlin A.M."/>
            <person name="Chapman S.B."/>
            <person name="Dewar J."/>
            <person name="Goldberg J."/>
            <person name="Griggs A."/>
            <person name="Gujja S."/>
            <person name="Hansen M."/>
            <person name="Howarth C."/>
            <person name="Imamovic A."/>
            <person name="Larimer J."/>
            <person name="McCowan C."/>
            <person name="Murphy C."/>
            <person name="Neiman D."/>
            <person name="Pearson M."/>
            <person name="Priest M."/>
            <person name="Roberts A."/>
            <person name="Saif S."/>
            <person name="Shea T."/>
            <person name="Sisk P."/>
            <person name="Sykes S."/>
            <person name="Wortman J."/>
            <person name="Nusbaum C."/>
            <person name="Birren B."/>
        </authorList>
    </citation>
    <scope>NUCLEOTIDE SEQUENCE [LARGE SCALE GENOMIC DNA]</scope>
    <source>
        <strain evidence="1 2">PRA339</strain>
    </source>
</reference>
<gene>
    <name evidence="1" type="ORF">H312_00452</name>
</gene>
<evidence type="ECO:0000313" key="1">
    <source>
        <dbReference type="EMBL" id="KCZ82174.1"/>
    </source>
</evidence>
<sequence>MELIVDEFEREIIKLKDVDQARYLMEKKFLSKEYTCQICKSHTKLSSYTRNVDLWVWRCMNRACKDYLKYFIVRNNSFFMGFRLSLRNFIRVIIKFAVRQSFYSLKNSLDVDKNTVEKIIKNIKDLMPNSDYKDNILGEPDVVVQIDETMLNFKVNGYYGRSTLNKTDSLCIVEVKNGITLAFDNIIEN</sequence>
<keyword evidence="2" id="KW-1185">Reference proteome</keyword>
<dbReference type="Proteomes" id="UP000030655">
    <property type="component" value="Unassembled WGS sequence"/>
</dbReference>
<dbReference type="AlphaFoldDB" id="A0A059F5B5"/>
<dbReference type="EMBL" id="KK365132">
    <property type="protein sequence ID" value="KCZ82174.1"/>
    <property type="molecule type" value="Genomic_DNA"/>
</dbReference>
<evidence type="ECO:0000313" key="2">
    <source>
        <dbReference type="Proteomes" id="UP000030655"/>
    </source>
</evidence>
<protein>
    <recommendedName>
        <fullName evidence="3">ISXO2-like transposase domain-containing protein</fullName>
    </recommendedName>
</protein>
<accession>A0A059F5B5</accession>